<dbReference type="Proteomes" id="UP000326924">
    <property type="component" value="Unassembled WGS sequence"/>
</dbReference>
<comment type="caution">
    <text evidence="2">The sequence shown here is derived from an EMBL/GenBank/DDBJ whole genome shotgun (WGS) entry which is preliminary data.</text>
</comment>
<dbReference type="AlphaFoldDB" id="A0A5J5ER09"/>
<dbReference type="EMBL" id="VXIS01000161">
    <property type="protein sequence ID" value="KAA8899934.1"/>
    <property type="molecule type" value="Genomic_DNA"/>
</dbReference>
<protein>
    <recommendedName>
        <fullName evidence="4">Chromo domain-containing protein</fullName>
    </recommendedName>
</protein>
<evidence type="ECO:0000313" key="2">
    <source>
        <dbReference type="EMBL" id="KAA8899934.1"/>
    </source>
</evidence>
<gene>
    <name evidence="2" type="ORF">FN846DRAFT_909451</name>
</gene>
<name>A0A5J5ER09_9PEZI</name>
<dbReference type="InParanoid" id="A0A5J5ER09"/>
<evidence type="ECO:0000256" key="1">
    <source>
        <dbReference type="SAM" id="MobiDB-lite"/>
    </source>
</evidence>
<evidence type="ECO:0008006" key="4">
    <source>
        <dbReference type="Google" id="ProtNLM"/>
    </source>
</evidence>
<sequence length="207" mass="24181">MTDPWKRTTAHAVSDVVDVRTRNGHREYRIHRTHSNPDSDKWTREAPPELVAAFEERTRLLDQIQTPYVIIDHREHRSGRHYRVTFGDGRKDRWISHNEADKTAVEDYDMGNTFTVFTDHESIRDVLHSAPRVDFSKRIDKYRMLLQPYLDDMEIVYRPGKKMVMVDPLSRAKYLDDDAQECVNGKGAAPEKNRDTEVANGRETKVS</sequence>
<dbReference type="OrthoDB" id="3271192at2759"/>
<keyword evidence="3" id="KW-1185">Reference proteome</keyword>
<reference evidence="2 3" key="1">
    <citation type="submission" date="2019-09" db="EMBL/GenBank/DDBJ databases">
        <title>Draft genome of the ectomycorrhizal ascomycete Sphaerosporella brunnea.</title>
        <authorList>
            <consortium name="DOE Joint Genome Institute"/>
            <person name="Benucci G.M."/>
            <person name="Marozzi G."/>
            <person name="Antonielli L."/>
            <person name="Sanchez S."/>
            <person name="Marco P."/>
            <person name="Wang X."/>
            <person name="Falini L.B."/>
            <person name="Barry K."/>
            <person name="Haridas S."/>
            <person name="Lipzen A."/>
            <person name="Labutti K."/>
            <person name="Grigoriev I.V."/>
            <person name="Murat C."/>
            <person name="Martin F."/>
            <person name="Albertini E."/>
            <person name="Donnini D."/>
            <person name="Bonito G."/>
        </authorList>
    </citation>
    <scope>NUCLEOTIDE SEQUENCE [LARGE SCALE GENOMIC DNA]</scope>
    <source>
        <strain evidence="2 3">Sb_GMNB300</strain>
    </source>
</reference>
<feature type="compositionally biased region" description="Basic and acidic residues" evidence="1">
    <location>
        <begin position="189"/>
        <end position="207"/>
    </location>
</feature>
<accession>A0A5J5ER09</accession>
<evidence type="ECO:0000313" key="3">
    <source>
        <dbReference type="Proteomes" id="UP000326924"/>
    </source>
</evidence>
<organism evidence="2 3">
    <name type="scientific">Sphaerosporella brunnea</name>
    <dbReference type="NCBI Taxonomy" id="1250544"/>
    <lineage>
        <taxon>Eukaryota</taxon>
        <taxon>Fungi</taxon>
        <taxon>Dikarya</taxon>
        <taxon>Ascomycota</taxon>
        <taxon>Pezizomycotina</taxon>
        <taxon>Pezizomycetes</taxon>
        <taxon>Pezizales</taxon>
        <taxon>Pyronemataceae</taxon>
        <taxon>Sphaerosporella</taxon>
    </lineage>
</organism>
<proteinExistence type="predicted"/>
<feature type="region of interest" description="Disordered" evidence="1">
    <location>
        <begin position="183"/>
        <end position="207"/>
    </location>
</feature>